<reference evidence="2" key="1">
    <citation type="journal article" date="2015" name="Nat. Plants">
        <title>Genome expansion of Arabis alpina linked with retrotransposition and reduced symmetric DNA methylation.</title>
        <authorList>
            <person name="Willing E.M."/>
            <person name="Rawat V."/>
            <person name="Mandakova T."/>
            <person name="Maumus F."/>
            <person name="James G.V."/>
            <person name="Nordstroem K.J."/>
            <person name="Becker C."/>
            <person name="Warthmann N."/>
            <person name="Chica C."/>
            <person name="Szarzynska B."/>
            <person name="Zytnicki M."/>
            <person name="Albani M.C."/>
            <person name="Kiefer C."/>
            <person name="Bergonzi S."/>
            <person name="Castaings L."/>
            <person name="Mateos J.L."/>
            <person name="Berns M.C."/>
            <person name="Bujdoso N."/>
            <person name="Piofczyk T."/>
            <person name="de Lorenzo L."/>
            <person name="Barrero-Sicilia C."/>
            <person name="Mateos I."/>
            <person name="Piednoel M."/>
            <person name="Hagmann J."/>
            <person name="Chen-Min-Tao R."/>
            <person name="Iglesias-Fernandez R."/>
            <person name="Schuster S.C."/>
            <person name="Alonso-Blanco C."/>
            <person name="Roudier F."/>
            <person name="Carbonero P."/>
            <person name="Paz-Ares J."/>
            <person name="Davis S.J."/>
            <person name="Pecinka A."/>
            <person name="Quesneville H."/>
            <person name="Colot V."/>
            <person name="Lysak M.A."/>
            <person name="Weigel D."/>
            <person name="Coupland G."/>
            <person name="Schneeberger K."/>
        </authorList>
    </citation>
    <scope>NUCLEOTIDE SEQUENCE [LARGE SCALE GENOMIC DNA]</scope>
    <source>
        <strain evidence="2">cv. Pajares</strain>
    </source>
</reference>
<gene>
    <name evidence="1" type="ORF">AALP_AAs52028U000100</name>
</gene>
<proteinExistence type="predicted"/>
<dbReference type="OrthoDB" id="643388at2759"/>
<evidence type="ECO:0000313" key="2">
    <source>
        <dbReference type="Proteomes" id="UP000029120"/>
    </source>
</evidence>
<accession>A0A087FY19</accession>
<name>A0A087FY19_ARAAL</name>
<organism evidence="1 2">
    <name type="scientific">Arabis alpina</name>
    <name type="common">Alpine rock-cress</name>
    <dbReference type="NCBI Taxonomy" id="50452"/>
    <lineage>
        <taxon>Eukaryota</taxon>
        <taxon>Viridiplantae</taxon>
        <taxon>Streptophyta</taxon>
        <taxon>Embryophyta</taxon>
        <taxon>Tracheophyta</taxon>
        <taxon>Spermatophyta</taxon>
        <taxon>Magnoliopsida</taxon>
        <taxon>eudicotyledons</taxon>
        <taxon>Gunneridae</taxon>
        <taxon>Pentapetalae</taxon>
        <taxon>rosids</taxon>
        <taxon>malvids</taxon>
        <taxon>Brassicales</taxon>
        <taxon>Brassicaceae</taxon>
        <taxon>Arabideae</taxon>
        <taxon>Arabis</taxon>
    </lineage>
</organism>
<keyword evidence="2" id="KW-1185">Reference proteome</keyword>
<evidence type="ECO:0000313" key="1">
    <source>
        <dbReference type="EMBL" id="KFK22521.1"/>
    </source>
</evidence>
<dbReference type="AlphaFoldDB" id="A0A087FY19"/>
<sequence>MDDAIKFFFISNSPRPKLKQIKKCGAYVKCPNFSYRIDNSNVLISWTGLPKAKSGIGGSQPHMLIEDYTHPQNLPGANKHGVSVFFFQHKGVLRSQRI</sequence>
<protein>
    <submittedName>
        <fullName evidence="1">Uncharacterized protein</fullName>
    </submittedName>
</protein>
<dbReference type="EMBL" id="KL988401">
    <property type="protein sequence ID" value="KFK22521.1"/>
    <property type="molecule type" value="Genomic_DNA"/>
</dbReference>
<dbReference type="Proteomes" id="UP000029120">
    <property type="component" value="Unassembled WGS sequence"/>
</dbReference>
<dbReference type="Gramene" id="KFK22521">
    <property type="protein sequence ID" value="KFK22521"/>
    <property type="gene ID" value="AALP_AAs52028U000100"/>
</dbReference>